<dbReference type="Pfam" id="PF01124">
    <property type="entry name" value="MAPEG"/>
    <property type="match status" value="1"/>
</dbReference>
<dbReference type="PANTHER" id="PTHR35371">
    <property type="entry name" value="INNER MEMBRANE PROTEIN"/>
    <property type="match status" value="1"/>
</dbReference>
<dbReference type="EMBL" id="BSOZ01000067">
    <property type="protein sequence ID" value="GLS05824.1"/>
    <property type="molecule type" value="Genomic_DNA"/>
</dbReference>
<feature type="transmembrane region" description="Helical" evidence="5">
    <location>
        <begin position="88"/>
        <end position="106"/>
    </location>
</feature>
<evidence type="ECO:0000313" key="7">
    <source>
        <dbReference type="Proteomes" id="UP001156836"/>
    </source>
</evidence>
<gene>
    <name evidence="6" type="ORF">GCM10007860_29820</name>
</gene>
<evidence type="ECO:0000313" key="6">
    <source>
        <dbReference type="EMBL" id="GLS05824.1"/>
    </source>
</evidence>
<dbReference type="RefSeq" id="WP_018747279.1">
    <property type="nucleotide sequence ID" value="NZ_BAABUF010000030.1"/>
</dbReference>
<dbReference type="Proteomes" id="UP001156836">
    <property type="component" value="Unassembled WGS sequence"/>
</dbReference>
<dbReference type="Gene3D" id="1.20.120.550">
    <property type="entry name" value="Membrane associated eicosanoid/glutathione metabolism-like domain"/>
    <property type="match status" value="1"/>
</dbReference>
<feature type="transmembrane region" description="Helical" evidence="5">
    <location>
        <begin position="56"/>
        <end position="76"/>
    </location>
</feature>
<dbReference type="SUPFAM" id="SSF161084">
    <property type="entry name" value="MAPEG domain-like"/>
    <property type="match status" value="1"/>
</dbReference>
<accession>A0ABQ6BWE5</accession>
<keyword evidence="3 5" id="KW-1133">Transmembrane helix</keyword>
<evidence type="ECO:0000256" key="2">
    <source>
        <dbReference type="ARBA" id="ARBA00022692"/>
    </source>
</evidence>
<feature type="transmembrane region" description="Helical" evidence="5">
    <location>
        <begin position="112"/>
        <end position="130"/>
    </location>
</feature>
<sequence length="131" mass="14265">MTIELQALAWTILLGLVQLMLASAVLRRQQGLDWAAGPRDVPPPPPTPLGGRLQRAHANLMETFPLFVAAVLLVVVQERQGALSQWGCLLYFWARVLYVPLYASGIPRLRSLVWAVSMIGLLLLLAAGLGA</sequence>
<keyword evidence="7" id="KW-1185">Reference proteome</keyword>
<dbReference type="InterPro" id="IPR023352">
    <property type="entry name" value="MAPEG-like_dom_sf"/>
</dbReference>
<evidence type="ECO:0000256" key="5">
    <source>
        <dbReference type="SAM" id="Phobius"/>
    </source>
</evidence>
<protein>
    <submittedName>
        <fullName evidence="6">Membrane protein</fullName>
    </submittedName>
</protein>
<proteinExistence type="predicted"/>
<evidence type="ECO:0000256" key="1">
    <source>
        <dbReference type="ARBA" id="ARBA00004370"/>
    </source>
</evidence>
<name>A0ABQ6BWE5_9NEIS</name>
<organism evidence="6 7">
    <name type="scientific">Chitiniphilus shinanonensis</name>
    <dbReference type="NCBI Taxonomy" id="553088"/>
    <lineage>
        <taxon>Bacteria</taxon>
        <taxon>Pseudomonadati</taxon>
        <taxon>Pseudomonadota</taxon>
        <taxon>Betaproteobacteria</taxon>
        <taxon>Neisseriales</taxon>
        <taxon>Chitinibacteraceae</taxon>
        <taxon>Chitiniphilus</taxon>
    </lineage>
</organism>
<evidence type="ECO:0000256" key="4">
    <source>
        <dbReference type="ARBA" id="ARBA00023136"/>
    </source>
</evidence>
<dbReference type="InterPro" id="IPR001129">
    <property type="entry name" value="Membr-assoc_MAPEG"/>
</dbReference>
<keyword evidence="2 5" id="KW-0812">Transmembrane</keyword>
<comment type="subcellular location">
    <subcellularLocation>
        <location evidence="1">Membrane</location>
    </subcellularLocation>
</comment>
<dbReference type="PANTHER" id="PTHR35371:SF1">
    <property type="entry name" value="BLR7753 PROTEIN"/>
    <property type="match status" value="1"/>
</dbReference>
<evidence type="ECO:0000256" key="3">
    <source>
        <dbReference type="ARBA" id="ARBA00022989"/>
    </source>
</evidence>
<keyword evidence="4 5" id="KW-0472">Membrane</keyword>
<feature type="transmembrane region" description="Helical" evidence="5">
    <location>
        <begin position="7"/>
        <end position="26"/>
    </location>
</feature>
<reference evidence="7" key="1">
    <citation type="journal article" date="2019" name="Int. J. Syst. Evol. Microbiol.">
        <title>The Global Catalogue of Microorganisms (GCM) 10K type strain sequencing project: providing services to taxonomists for standard genome sequencing and annotation.</title>
        <authorList>
            <consortium name="The Broad Institute Genomics Platform"/>
            <consortium name="The Broad Institute Genome Sequencing Center for Infectious Disease"/>
            <person name="Wu L."/>
            <person name="Ma J."/>
        </authorList>
    </citation>
    <scope>NUCLEOTIDE SEQUENCE [LARGE SCALE GENOMIC DNA]</scope>
    <source>
        <strain evidence="7">NBRC 104970</strain>
    </source>
</reference>
<comment type="caution">
    <text evidence="6">The sequence shown here is derived from an EMBL/GenBank/DDBJ whole genome shotgun (WGS) entry which is preliminary data.</text>
</comment>